<protein>
    <submittedName>
        <fullName evidence="5">Stage V sporulation protein D (Sporulation-specific penicillin-binding protein)</fullName>
    </submittedName>
</protein>
<proteinExistence type="inferred from homology"/>
<accession>A0A1M6CMH5</accession>
<dbReference type="STRING" id="1122184.SAMN02745176_00854"/>
<dbReference type="Pfam" id="PF00905">
    <property type="entry name" value="Transpeptidase"/>
    <property type="match status" value="1"/>
</dbReference>
<dbReference type="SUPFAM" id="SSF56601">
    <property type="entry name" value="beta-lactamase/transpeptidase-like"/>
    <property type="match status" value="1"/>
</dbReference>
<evidence type="ECO:0000256" key="2">
    <source>
        <dbReference type="ARBA" id="ARBA00007171"/>
    </source>
</evidence>
<evidence type="ECO:0000256" key="1">
    <source>
        <dbReference type="ARBA" id="ARBA00004370"/>
    </source>
</evidence>
<evidence type="ECO:0000313" key="6">
    <source>
        <dbReference type="Proteomes" id="UP000184442"/>
    </source>
</evidence>
<dbReference type="SMART" id="SM00740">
    <property type="entry name" value="PASTA"/>
    <property type="match status" value="1"/>
</dbReference>
<dbReference type="InterPro" id="IPR050515">
    <property type="entry name" value="Beta-lactam/transpept"/>
</dbReference>
<dbReference type="NCBIfam" id="TIGR02214">
    <property type="entry name" value="spoVD_pbp"/>
    <property type="match status" value="1"/>
</dbReference>
<keyword evidence="3" id="KW-0472">Membrane</keyword>
<feature type="domain" description="PASTA" evidence="4">
    <location>
        <begin position="592"/>
        <end position="658"/>
    </location>
</feature>
<dbReference type="PANTHER" id="PTHR30627">
    <property type="entry name" value="PEPTIDOGLYCAN D,D-TRANSPEPTIDASE"/>
    <property type="match status" value="1"/>
</dbReference>
<dbReference type="Gene3D" id="3.90.1310.10">
    <property type="entry name" value="Penicillin-binding protein 2a (Domain 2)"/>
    <property type="match status" value="1"/>
</dbReference>
<gene>
    <name evidence="5" type="ORF">SAMN02745176_00854</name>
</gene>
<dbReference type="InterPro" id="IPR001460">
    <property type="entry name" value="PCN-bd_Tpept"/>
</dbReference>
<dbReference type="Proteomes" id="UP000184442">
    <property type="component" value="Unassembled WGS sequence"/>
</dbReference>
<organism evidence="5 6">
    <name type="scientific">Lutispora thermophila DSM 19022</name>
    <dbReference type="NCBI Taxonomy" id="1122184"/>
    <lineage>
        <taxon>Bacteria</taxon>
        <taxon>Bacillati</taxon>
        <taxon>Bacillota</taxon>
        <taxon>Clostridia</taxon>
        <taxon>Lutisporales</taxon>
        <taxon>Lutisporaceae</taxon>
        <taxon>Lutispora</taxon>
    </lineage>
</organism>
<dbReference type="Gene3D" id="3.30.10.20">
    <property type="match status" value="1"/>
</dbReference>
<name>A0A1M6CMH5_9FIRM</name>
<evidence type="ECO:0000259" key="4">
    <source>
        <dbReference type="PROSITE" id="PS51178"/>
    </source>
</evidence>
<dbReference type="InterPro" id="IPR036138">
    <property type="entry name" value="PBP_dimer_sf"/>
</dbReference>
<dbReference type="GO" id="GO:0005886">
    <property type="term" value="C:plasma membrane"/>
    <property type="evidence" value="ECO:0007669"/>
    <property type="project" value="TreeGrafter"/>
</dbReference>
<reference evidence="5 6" key="1">
    <citation type="submission" date="2016-11" db="EMBL/GenBank/DDBJ databases">
        <authorList>
            <person name="Jaros S."/>
            <person name="Januszkiewicz K."/>
            <person name="Wedrychowicz H."/>
        </authorList>
    </citation>
    <scope>NUCLEOTIDE SEQUENCE [LARGE SCALE GENOMIC DNA]</scope>
    <source>
        <strain evidence="5 6">DSM 19022</strain>
    </source>
</reference>
<dbReference type="SUPFAM" id="SSF56519">
    <property type="entry name" value="Penicillin binding protein dimerisation domain"/>
    <property type="match status" value="1"/>
</dbReference>
<dbReference type="GO" id="GO:0008658">
    <property type="term" value="F:penicillin binding"/>
    <property type="evidence" value="ECO:0007669"/>
    <property type="project" value="InterPro"/>
</dbReference>
<evidence type="ECO:0000256" key="3">
    <source>
        <dbReference type="ARBA" id="ARBA00023136"/>
    </source>
</evidence>
<sequence length="660" mass="73442">MAGVAKKIKRRVLFLLASFTLLFFLLTVRLFQIQIVNGAEYQQKAIEQWTRDVPIPSKRGIIYDRNGKELATNAPAYEIYVRPVEVTDKESVAQTLSEVLKMDKETLMNKVSANKDTVIIKKKVDSDTVKILREKNIKGLIFVDDSKRFYPQSNFASYVLGFTNYDNQGQDGVEATFEKYLNGFPGRDIKMTDAQGRELPESDRKYYEPQDGLNLILTIDEVIQHFAEKAVENALVENKAKRVTAIVMEPKTGDILAMAIKPDYDNNNPREVPEDLIDQWDSMSSTEQYNALFKIWRNPAISDTYEPGSTFKTITAAAGLEEGVVKPDDKFYCSGSVVVAGRRLKCWRSYNPHGSESFAEGVQNSCNPVFIEVAQRLGKEKFYKYIQAFGFGSPTNIKLLGEASGIVRNVNSIGPVELANISFGQGITVTPIQLITAVSAIVNDGYLMEPRIAKKLVDNEGNTVHEFQPRVVRQVISKETSATMRQILESVVTEGSGGGAYIPGYKVGGKTGTAQKAENGRYVPGKYVSSFVGFAPANDPKVVVLVVIDEPGGASYYGGVIATPVVKSIISDTLRYLDVKPQYTEEEAKKLAKEKVTVPEIRNMKLKDAIKLLEQNKLKYRLEEEQGEPEQDSLVLDQTPRANAKVNEGTVVIIYAKPKE</sequence>
<dbReference type="Gene3D" id="3.40.710.10">
    <property type="entry name" value="DD-peptidase/beta-lactamase superfamily"/>
    <property type="match status" value="1"/>
</dbReference>
<evidence type="ECO:0000313" key="5">
    <source>
        <dbReference type="EMBL" id="SHI62235.1"/>
    </source>
</evidence>
<dbReference type="GO" id="GO:0071555">
    <property type="term" value="P:cell wall organization"/>
    <property type="evidence" value="ECO:0007669"/>
    <property type="project" value="TreeGrafter"/>
</dbReference>
<dbReference type="AlphaFoldDB" id="A0A1M6CMH5"/>
<dbReference type="PANTHER" id="PTHR30627:SF1">
    <property type="entry name" value="PEPTIDOGLYCAN D,D-TRANSPEPTIDASE FTSI"/>
    <property type="match status" value="1"/>
</dbReference>
<dbReference type="OrthoDB" id="9804124at2"/>
<dbReference type="InterPro" id="IPR005311">
    <property type="entry name" value="PBP_dimer"/>
</dbReference>
<dbReference type="EMBL" id="FQZS01000005">
    <property type="protein sequence ID" value="SHI62235.1"/>
    <property type="molecule type" value="Genomic_DNA"/>
</dbReference>
<dbReference type="PROSITE" id="PS51178">
    <property type="entry name" value="PASTA"/>
    <property type="match status" value="1"/>
</dbReference>
<dbReference type="CDD" id="cd06577">
    <property type="entry name" value="PASTA_pknB"/>
    <property type="match status" value="1"/>
</dbReference>
<dbReference type="InterPro" id="IPR012338">
    <property type="entry name" value="Beta-lactam/transpept-like"/>
</dbReference>
<keyword evidence="6" id="KW-1185">Reference proteome</keyword>
<dbReference type="Pfam" id="PF03793">
    <property type="entry name" value="PASTA"/>
    <property type="match status" value="1"/>
</dbReference>
<comment type="subcellular location">
    <subcellularLocation>
        <location evidence="1">Membrane</location>
    </subcellularLocation>
</comment>
<comment type="similarity">
    <text evidence="2">Belongs to the transpeptidase family.</text>
</comment>
<dbReference type="InterPro" id="IPR011927">
    <property type="entry name" value="SpoVD_pbp"/>
</dbReference>
<dbReference type="SUPFAM" id="SSF54184">
    <property type="entry name" value="Penicillin-binding protein 2x (pbp-2x), c-terminal domain"/>
    <property type="match status" value="1"/>
</dbReference>
<dbReference type="Pfam" id="PF03717">
    <property type="entry name" value="PBP_dimer"/>
    <property type="match status" value="1"/>
</dbReference>
<dbReference type="InterPro" id="IPR005543">
    <property type="entry name" value="PASTA_dom"/>
</dbReference>